<feature type="region of interest" description="Disordered" evidence="1">
    <location>
        <begin position="216"/>
        <end position="251"/>
    </location>
</feature>
<dbReference type="PANTHER" id="PTHR46537:SF3">
    <property type="entry name" value="E3 UBIQUITIN-PROTEIN LIGASE RING1A"/>
    <property type="match status" value="1"/>
</dbReference>
<dbReference type="AlphaFoldDB" id="A0A4S4E9M2"/>
<dbReference type="PANTHER" id="PTHR46537">
    <property type="entry name" value="OS11G0578200 PROTEIN"/>
    <property type="match status" value="1"/>
</dbReference>
<proteinExistence type="predicted"/>
<evidence type="ECO:0000313" key="3">
    <source>
        <dbReference type="Proteomes" id="UP000306102"/>
    </source>
</evidence>
<gene>
    <name evidence="2" type="ORF">TEA_011913</name>
</gene>
<feature type="region of interest" description="Disordered" evidence="1">
    <location>
        <begin position="265"/>
        <end position="285"/>
    </location>
</feature>
<feature type="compositionally biased region" description="Basic and acidic residues" evidence="1">
    <location>
        <begin position="1"/>
        <end position="11"/>
    </location>
</feature>
<name>A0A4S4E9M2_CAMSN</name>
<feature type="compositionally biased region" description="Acidic residues" evidence="1">
    <location>
        <begin position="230"/>
        <end position="241"/>
    </location>
</feature>
<reference evidence="2 3" key="1">
    <citation type="journal article" date="2018" name="Proc. Natl. Acad. Sci. U.S.A.">
        <title>Draft genome sequence of Camellia sinensis var. sinensis provides insights into the evolution of the tea genome and tea quality.</title>
        <authorList>
            <person name="Wei C."/>
            <person name="Yang H."/>
            <person name="Wang S."/>
            <person name="Zhao J."/>
            <person name="Liu C."/>
            <person name="Gao L."/>
            <person name="Xia E."/>
            <person name="Lu Y."/>
            <person name="Tai Y."/>
            <person name="She G."/>
            <person name="Sun J."/>
            <person name="Cao H."/>
            <person name="Tong W."/>
            <person name="Gao Q."/>
            <person name="Li Y."/>
            <person name="Deng W."/>
            <person name="Jiang X."/>
            <person name="Wang W."/>
            <person name="Chen Q."/>
            <person name="Zhang S."/>
            <person name="Li H."/>
            <person name="Wu J."/>
            <person name="Wang P."/>
            <person name="Li P."/>
            <person name="Shi C."/>
            <person name="Zheng F."/>
            <person name="Jian J."/>
            <person name="Huang B."/>
            <person name="Shan D."/>
            <person name="Shi M."/>
            <person name="Fang C."/>
            <person name="Yue Y."/>
            <person name="Li F."/>
            <person name="Li D."/>
            <person name="Wei S."/>
            <person name="Han B."/>
            <person name="Jiang C."/>
            <person name="Yin Y."/>
            <person name="Xia T."/>
            <person name="Zhang Z."/>
            <person name="Bennetzen J.L."/>
            <person name="Zhao S."/>
            <person name="Wan X."/>
        </authorList>
    </citation>
    <scope>NUCLEOTIDE SEQUENCE [LARGE SCALE GENOMIC DNA]</scope>
    <source>
        <strain evidence="3">cv. Shuchazao</strain>
        <tissue evidence="2">Leaf</tissue>
    </source>
</reference>
<feature type="region of interest" description="Disordered" evidence="1">
    <location>
        <begin position="1"/>
        <end position="45"/>
    </location>
</feature>
<accession>A0A4S4E9M2</accession>
<sequence>MPAQKRSHEEVPSEEDESLQRNQNQNENHHKHPQDVCESYGSPSSGGGDNNEYVLSFYAIFSHSLFWFGFEGNEDQTTTYIFIKFGTKWIHENLGTKPNHESDHGFHELLSSLTTSSQLAQRNNECPACRAHCASRRSLRDDPNYDALIAVLYPDIDKYEEQEWALYEEEKACNKQIQASIAQTFQRQSEALGRKRTTARVTAAAFVKRSQGNYRNLRGKRNHRAAELQGSDDDDDDDINGNDEGKDLSSADEFCTDIKPKRCKRWGGSRFSQPSSAAASADGGCDENDLEINRESVGACAGLVSSSERLAWGKGGMRSHTRHGGSSGGNGKNARNSRLSKLIDFLQNSEENDDRVLDVHLMVVDLSEQRICNLQQPYLCCRPTLSVRHLCKYVAHQILLHPEELEMWIVKKLHSKLNSSSSTSVAIAESSFIDLSKDELQILEEHETLAGFQLDVHLMVVDLSEQRICNLQQPYLCCRPTLSVRHLCKYVAHQILLHPEELEMWIVKKLHSKLNSSSSTSVAIAESSFIDLSKDELQILEEHETLAGFQRNSLKVKVLGFCLSLAPAFSIAKEMSLKSTPMHSHGLFKLRELLAIREQRFFLSLIIGKQQMRASTFPKGYEKSIGYPKKQNNQKEEEEEEEEEEENDGIH</sequence>
<dbReference type="Proteomes" id="UP000306102">
    <property type="component" value="Unassembled WGS sequence"/>
</dbReference>
<feature type="compositionally biased region" description="Acidic residues" evidence="1">
    <location>
        <begin position="636"/>
        <end position="651"/>
    </location>
</feature>
<dbReference type="STRING" id="542762.A0A4S4E9M2"/>
<protein>
    <submittedName>
        <fullName evidence="2">Uncharacterized protein</fullName>
    </submittedName>
</protein>
<dbReference type="InterPro" id="IPR044592">
    <property type="entry name" value="RING1A/B"/>
</dbReference>
<evidence type="ECO:0000313" key="2">
    <source>
        <dbReference type="EMBL" id="THG12176.1"/>
    </source>
</evidence>
<dbReference type="EMBL" id="SDRB02006754">
    <property type="protein sequence ID" value="THG12176.1"/>
    <property type="molecule type" value="Genomic_DNA"/>
</dbReference>
<evidence type="ECO:0000256" key="1">
    <source>
        <dbReference type="SAM" id="MobiDB-lite"/>
    </source>
</evidence>
<organism evidence="2 3">
    <name type="scientific">Camellia sinensis var. sinensis</name>
    <name type="common">China tea</name>
    <dbReference type="NCBI Taxonomy" id="542762"/>
    <lineage>
        <taxon>Eukaryota</taxon>
        <taxon>Viridiplantae</taxon>
        <taxon>Streptophyta</taxon>
        <taxon>Embryophyta</taxon>
        <taxon>Tracheophyta</taxon>
        <taxon>Spermatophyta</taxon>
        <taxon>Magnoliopsida</taxon>
        <taxon>eudicotyledons</taxon>
        <taxon>Gunneridae</taxon>
        <taxon>Pentapetalae</taxon>
        <taxon>asterids</taxon>
        <taxon>Ericales</taxon>
        <taxon>Theaceae</taxon>
        <taxon>Camellia</taxon>
    </lineage>
</organism>
<feature type="region of interest" description="Disordered" evidence="1">
    <location>
        <begin position="618"/>
        <end position="651"/>
    </location>
</feature>
<comment type="caution">
    <text evidence="2">The sequence shown here is derived from an EMBL/GenBank/DDBJ whole genome shotgun (WGS) entry which is preliminary data.</text>
</comment>
<feature type="region of interest" description="Disordered" evidence="1">
    <location>
        <begin position="314"/>
        <end position="335"/>
    </location>
</feature>
<keyword evidence="3" id="KW-1185">Reference proteome</keyword>